<accession>A0AAD7HZC5</accession>
<dbReference type="Proteomes" id="UP001215598">
    <property type="component" value="Unassembled WGS sequence"/>
</dbReference>
<proteinExistence type="predicted"/>
<evidence type="ECO:0000313" key="1">
    <source>
        <dbReference type="EMBL" id="KAJ7730741.1"/>
    </source>
</evidence>
<keyword evidence="2" id="KW-1185">Reference proteome</keyword>
<reference evidence="1" key="1">
    <citation type="submission" date="2023-03" db="EMBL/GenBank/DDBJ databases">
        <title>Massive genome expansion in bonnet fungi (Mycena s.s.) driven by repeated elements and novel gene families across ecological guilds.</title>
        <authorList>
            <consortium name="Lawrence Berkeley National Laboratory"/>
            <person name="Harder C.B."/>
            <person name="Miyauchi S."/>
            <person name="Viragh M."/>
            <person name="Kuo A."/>
            <person name="Thoen E."/>
            <person name="Andreopoulos B."/>
            <person name="Lu D."/>
            <person name="Skrede I."/>
            <person name="Drula E."/>
            <person name="Henrissat B."/>
            <person name="Morin E."/>
            <person name="Kohler A."/>
            <person name="Barry K."/>
            <person name="LaButti K."/>
            <person name="Morin E."/>
            <person name="Salamov A."/>
            <person name="Lipzen A."/>
            <person name="Mereny Z."/>
            <person name="Hegedus B."/>
            <person name="Baldrian P."/>
            <person name="Stursova M."/>
            <person name="Weitz H."/>
            <person name="Taylor A."/>
            <person name="Grigoriev I.V."/>
            <person name="Nagy L.G."/>
            <person name="Martin F."/>
            <person name="Kauserud H."/>
        </authorList>
    </citation>
    <scope>NUCLEOTIDE SEQUENCE</scope>
    <source>
        <strain evidence="1">CBHHK182m</strain>
    </source>
</reference>
<name>A0AAD7HZC5_9AGAR</name>
<protein>
    <submittedName>
        <fullName evidence="1">Uncharacterized protein</fullName>
    </submittedName>
</protein>
<organism evidence="1 2">
    <name type="scientific">Mycena metata</name>
    <dbReference type="NCBI Taxonomy" id="1033252"/>
    <lineage>
        <taxon>Eukaryota</taxon>
        <taxon>Fungi</taxon>
        <taxon>Dikarya</taxon>
        <taxon>Basidiomycota</taxon>
        <taxon>Agaricomycotina</taxon>
        <taxon>Agaricomycetes</taxon>
        <taxon>Agaricomycetidae</taxon>
        <taxon>Agaricales</taxon>
        <taxon>Marasmiineae</taxon>
        <taxon>Mycenaceae</taxon>
        <taxon>Mycena</taxon>
    </lineage>
</organism>
<evidence type="ECO:0000313" key="2">
    <source>
        <dbReference type="Proteomes" id="UP001215598"/>
    </source>
</evidence>
<comment type="caution">
    <text evidence="1">The sequence shown here is derived from an EMBL/GenBank/DDBJ whole genome shotgun (WGS) entry which is preliminary data.</text>
</comment>
<dbReference type="AlphaFoldDB" id="A0AAD7HZC5"/>
<gene>
    <name evidence="1" type="ORF">B0H16DRAFT_1469430</name>
</gene>
<sequence length="234" mass="25898">MKEETGGRYGKVVAPRAVELKLGLKWEPKMKNQLRESGSVKAIALVEPACTVSIEVGLTGHPGFCIVRGEYGIDRAGGVNLELATAARKTREDEQLSGLQIVLNGISRCRALYARKAPRERMTAYVRELKENRSFIPFVPPSSRGINGPFRPGIIRKAVELSLGNLRTAGEICVENITMKSDSGGYSQLLIHGKGWERSEFGAIFTTYWYWGREGVCWQNQEQAVLGGRWGGVR</sequence>
<dbReference type="EMBL" id="JARKIB010000157">
    <property type="protein sequence ID" value="KAJ7730741.1"/>
    <property type="molecule type" value="Genomic_DNA"/>
</dbReference>